<dbReference type="SUPFAM" id="SSF56672">
    <property type="entry name" value="DNA/RNA polymerases"/>
    <property type="match status" value="1"/>
</dbReference>
<name>A0A8A6RH61_9TOMB</name>
<evidence type="ECO:0000313" key="9">
    <source>
        <dbReference type="EMBL" id="QTJ63623.1"/>
    </source>
</evidence>
<evidence type="ECO:0000259" key="8">
    <source>
        <dbReference type="PROSITE" id="PS50507"/>
    </source>
</evidence>
<dbReference type="InterPro" id="IPR007094">
    <property type="entry name" value="RNA-dir_pol_PSvirus"/>
</dbReference>
<evidence type="ECO:0000256" key="1">
    <source>
        <dbReference type="ARBA" id="ARBA00012494"/>
    </source>
</evidence>
<accession>A0A8A6RH61</accession>
<keyword evidence="6 7" id="KW-0693">Viral RNA replication</keyword>
<evidence type="ECO:0000256" key="3">
    <source>
        <dbReference type="ARBA" id="ARBA00022679"/>
    </source>
</evidence>
<reference evidence="9" key="2">
    <citation type="journal article" date="2021" name="Virus Evol.">
        <title>Viromics of extant insect orders unveil the evolution of the flavi-like superfamily.</title>
        <authorList>
            <person name="Sofia P."/>
            <person name="Simon K."/>
            <person name="Florian Z."/>
            <person name="Alexander D."/>
            <person name="Malte P."/>
            <person name="Shanlin L."/>
            <person name="Xin Z."/>
            <person name="Christian D."/>
            <person name="Bernhard M."/>
            <person name="Sandra J."/>
        </authorList>
    </citation>
    <scope>NUCLEOTIDE SEQUENCE</scope>
    <source>
        <strain evidence="9">OKIAV413</strain>
    </source>
</reference>
<feature type="domain" description="RdRp catalytic" evidence="8">
    <location>
        <begin position="316"/>
        <end position="428"/>
    </location>
</feature>
<dbReference type="GO" id="GO:0003968">
    <property type="term" value="F:RNA-directed RNA polymerase activity"/>
    <property type="evidence" value="ECO:0007669"/>
    <property type="project" value="UniProtKB-KW"/>
</dbReference>
<dbReference type="InterPro" id="IPR002166">
    <property type="entry name" value="RNA_pol_HCV"/>
</dbReference>
<keyword evidence="4 7" id="KW-0548">Nucleotidyltransferase</keyword>
<keyword evidence="2 7" id="KW-0696">RNA-directed RNA polymerase</keyword>
<proteinExistence type="predicted"/>
<evidence type="ECO:0000256" key="4">
    <source>
        <dbReference type="ARBA" id="ARBA00022695"/>
    </source>
</evidence>
<evidence type="ECO:0000256" key="7">
    <source>
        <dbReference type="RuleBase" id="RU363062"/>
    </source>
</evidence>
<keyword evidence="5 7" id="KW-0547">Nucleotide-binding</keyword>
<evidence type="ECO:0000256" key="2">
    <source>
        <dbReference type="ARBA" id="ARBA00022484"/>
    </source>
</evidence>
<dbReference type="EC" id="2.7.7.48" evidence="1 7"/>
<dbReference type="InterPro" id="IPR043128">
    <property type="entry name" value="Rev_trsase/Diguanyl_cyclase"/>
</dbReference>
<comment type="catalytic activity">
    <reaction evidence="7">
        <text>RNA(n) + a ribonucleoside 5'-triphosphate = RNA(n+1) + diphosphate</text>
        <dbReference type="Rhea" id="RHEA:21248"/>
        <dbReference type="Rhea" id="RHEA-COMP:14527"/>
        <dbReference type="Rhea" id="RHEA-COMP:17342"/>
        <dbReference type="ChEBI" id="CHEBI:33019"/>
        <dbReference type="ChEBI" id="CHEBI:61557"/>
        <dbReference type="ChEBI" id="CHEBI:140395"/>
        <dbReference type="EC" id="2.7.7.48"/>
    </reaction>
</comment>
<dbReference type="PROSITE" id="PS50507">
    <property type="entry name" value="RDRP_SSRNA_POS"/>
    <property type="match status" value="1"/>
</dbReference>
<dbReference type="Pfam" id="PF00998">
    <property type="entry name" value="RdRP_3"/>
    <property type="match status" value="1"/>
</dbReference>
<evidence type="ECO:0000256" key="6">
    <source>
        <dbReference type="ARBA" id="ARBA00022953"/>
    </source>
</evidence>
<dbReference type="GO" id="GO:0000166">
    <property type="term" value="F:nucleotide binding"/>
    <property type="evidence" value="ECO:0007669"/>
    <property type="project" value="UniProtKB-KW"/>
</dbReference>
<reference evidence="9" key="1">
    <citation type="submission" date="2020-11" db="EMBL/GenBank/DDBJ databases">
        <authorList>
            <person name="Paraskevopoulou S."/>
            <person name="Kaefer S."/>
            <person name="Zirkel F."/>
            <person name="Donath A."/>
            <person name="Petersen M."/>
            <person name="Liu S."/>
            <person name="Zhou X."/>
            <person name="Drosten C."/>
            <person name="Misof B."/>
            <person name="Junglen S."/>
        </authorList>
    </citation>
    <scope>NUCLEOTIDE SEQUENCE</scope>
    <source>
        <strain evidence="9">OKIAV413</strain>
    </source>
</reference>
<sequence length="610" mass="69705">MAQQRELVRKGLQVVVRFQGHRVGYAALRQDGHSIAGTCLGNSAIQFMDGYYPGGVCNGDRKASSGPDMPERICGREGRYCAEPNCGVCISRRRSDSKNLPRNTRDGVVRIWKMVQRVREASGVLVPKDVQECRIKTRMYVTSEFGVRGQVRVYNQCACNEFVALKARHHKDLGLGCGRFKQIARETEQFYDTKLQPCTYQHIINNYNGAKKKKYIRAAIKLRNTGFDESDARLKMFIKVERFAKEHIGVKPPRAIQYRDPKFNLMALTYVHPFEQHYYPTLTYGACSDTRVIMKGMNWYQRAEMLIEKSSCFKKPKYYMLDYSAFDSTIQLEHLKATHRKYRKCFGKGVDCFTRYQLYNKGWTRHGLKYWIKGTRMSGDADTGLGNTIISLDCIYGMLRHNNISKYDIMADGDDSIVIVEADVALDLSPFESYGLSVKAESTTDMFKVEFCQSRLVLTPRPLLVRNPVKVVSNSGVAIVNRGVNTNKWIAAVGECEAAVNPGVPILQAFGLAMRDVSLAKDFDRDIKRRMQGMVVEKRPVTMLARLTLNESWGIPIDMQYYLERMFTAKDISIYRTDSLESRNAQQLSRTWALYKCSPQLGGSSWWSWS</sequence>
<protein>
    <recommendedName>
        <fullName evidence="1 7">RNA-directed RNA polymerase</fullName>
        <ecNumber evidence="1 7">2.7.7.48</ecNumber>
    </recommendedName>
</protein>
<organism evidence="9">
    <name type="scientific">Coleopteran tombus-related virus</name>
    <dbReference type="NCBI Taxonomy" id="2822551"/>
    <lineage>
        <taxon>Viruses</taxon>
        <taxon>Riboviria</taxon>
        <taxon>Orthornavirae</taxon>
        <taxon>Kitrinoviricota</taxon>
        <taxon>Tolucaviricetes</taxon>
        <taxon>Tolivirales</taxon>
        <taxon>Tombusviridae</taxon>
    </lineage>
</organism>
<dbReference type="GO" id="GO:0003723">
    <property type="term" value="F:RNA binding"/>
    <property type="evidence" value="ECO:0007669"/>
    <property type="project" value="InterPro"/>
</dbReference>
<dbReference type="GO" id="GO:0039694">
    <property type="term" value="P:viral RNA genome replication"/>
    <property type="evidence" value="ECO:0007669"/>
    <property type="project" value="InterPro"/>
</dbReference>
<dbReference type="Gene3D" id="3.30.70.270">
    <property type="match status" value="1"/>
</dbReference>
<dbReference type="EMBL" id="MW208790">
    <property type="protein sequence ID" value="QTJ63623.1"/>
    <property type="molecule type" value="Genomic_RNA"/>
</dbReference>
<keyword evidence="3 7" id="KW-0808">Transferase</keyword>
<evidence type="ECO:0000256" key="5">
    <source>
        <dbReference type="ARBA" id="ARBA00022741"/>
    </source>
</evidence>
<dbReference type="InterPro" id="IPR043502">
    <property type="entry name" value="DNA/RNA_pol_sf"/>
</dbReference>